<organism evidence="2">
    <name type="scientific">freshwater metagenome</name>
    <dbReference type="NCBI Taxonomy" id="449393"/>
    <lineage>
        <taxon>unclassified sequences</taxon>
        <taxon>metagenomes</taxon>
        <taxon>ecological metagenomes</taxon>
    </lineage>
</organism>
<feature type="compositionally biased region" description="Low complexity" evidence="1">
    <location>
        <begin position="240"/>
        <end position="258"/>
    </location>
</feature>
<feature type="region of interest" description="Disordered" evidence="1">
    <location>
        <begin position="1"/>
        <end position="314"/>
    </location>
</feature>
<gene>
    <name evidence="2" type="ORF">UFOPK3564_03821</name>
</gene>
<sequence>MWTQIRWPSAGTAGPPAPSPPASAAPAPASAALIASSKSFAVTGSIVNVGRPRRSRRGGAPAPESQRAAGPSAPATPSASMPTSRAIRRGSPRSSSSASSTSRATSGAPISRATRWLRDRRPPPPGTNSPIRPSPSSRAPLSTLTWRPGRPPSPNSGSATKNLPRRRRIPTTGATCDSSRQTSRGSVGWPLRVSDGRSPGPPPAGRCSAARRVARLGPGASSVPRRPFGPPVRGTGGFFELGPGPRPLLRPFGPLRLPLTPPASQPRAARSGAPRRRPSSSGRPSPARPAPAPCRAPCRCRTASSCRRGSGPSA</sequence>
<feature type="compositionally biased region" description="Polar residues" evidence="1">
    <location>
        <begin position="172"/>
        <end position="185"/>
    </location>
</feature>
<dbReference type="AlphaFoldDB" id="A0A6J7KLU5"/>
<dbReference type="EMBL" id="CAFBMK010000418">
    <property type="protein sequence ID" value="CAB4957000.1"/>
    <property type="molecule type" value="Genomic_DNA"/>
</dbReference>
<evidence type="ECO:0000256" key="1">
    <source>
        <dbReference type="SAM" id="MobiDB-lite"/>
    </source>
</evidence>
<accession>A0A6J7KLU5</accession>
<reference evidence="2" key="1">
    <citation type="submission" date="2020-05" db="EMBL/GenBank/DDBJ databases">
        <authorList>
            <person name="Chiriac C."/>
            <person name="Salcher M."/>
            <person name="Ghai R."/>
            <person name="Kavagutti S V."/>
        </authorList>
    </citation>
    <scope>NUCLEOTIDE SEQUENCE</scope>
</reference>
<feature type="compositionally biased region" description="Low complexity" evidence="1">
    <location>
        <begin position="58"/>
        <end position="85"/>
    </location>
</feature>
<name>A0A6J7KLU5_9ZZZZ</name>
<feature type="compositionally biased region" description="Low complexity" evidence="1">
    <location>
        <begin position="129"/>
        <end position="148"/>
    </location>
</feature>
<proteinExistence type="predicted"/>
<evidence type="ECO:0000313" key="2">
    <source>
        <dbReference type="EMBL" id="CAB4957000.1"/>
    </source>
</evidence>
<feature type="compositionally biased region" description="Low complexity" evidence="1">
    <location>
        <begin position="24"/>
        <end position="41"/>
    </location>
</feature>
<protein>
    <submittedName>
        <fullName evidence="2">Unannotated protein</fullName>
    </submittedName>
</protein>
<feature type="compositionally biased region" description="Low complexity" evidence="1">
    <location>
        <begin position="295"/>
        <end position="314"/>
    </location>
</feature>
<feature type="compositionally biased region" description="Low complexity" evidence="1">
    <location>
        <begin position="92"/>
        <end position="109"/>
    </location>
</feature>